<evidence type="ECO:0000313" key="5">
    <source>
        <dbReference type="Proteomes" id="UP000256345"/>
    </source>
</evidence>
<dbReference type="EMBL" id="CP011509">
    <property type="protein sequence ID" value="AKJ03733.1"/>
    <property type="molecule type" value="Genomic_DNA"/>
</dbReference>
<dbReference type="Proteomes" id="UP000035579">
    <property type="component" value="Chromosome"/>
</dbReference>
<evidence type="ECO:0000313" key="4">
    <source>
        <dbReference type="Proteomes" id="UP000035579"/>
    </source>
</evidence>
<evidence type="ECO:0000256" key="1">
    <source>
        <dbReference type="SAM" id="SignalP"/>
    </source>
</evidence>
<keyword evidence="5" id="KW-1185">Reference proteome</keyword>
<gene>
    <name evidence="2" type="ORF">AA314_05359</name>
    <name evidence="3" type="ORF">ATI61_11915</name>
</gene>
<dbReference type="InterPro" id="IPR008869">
    <property type="entry name" value="MlaC/ttg2D"/>
</dbReference>
<reference evidence="2 4" key="1">
    <citation type="submission" date="2015-05" db="EMBL/GenBank/DDBJ databases">
        <title>Genome assembly of Archangium gephyra DSM 2261.</title>
        <authorList>
            <person name="Sharma G."/>
            <person name="Subramanian S."/>
        </authorList>
    </citation>
    <scope>NUCLEOTIDE SEQUENCE [LARGE SCALE GENOMIC DNA]</scope>
    <source>
        <strain evidence="2 4">DSM 2261</strain>
    </source>
</reference>
<keyword evidence="1" id="KW-0732">Signal</keyword>
<organism evidence="2 4">
    <name type="scientific">Archangium gephyra</name>
    <dbReference type="NCBI Taxonomy" id="48"/>
    <lineage>
        <taxon>Bacteria</taxon>
        <taxon>Pseudomonadati</taxon>
        <taxon>Myxococcota</taxon>
        <taxon>Myxococcia</taxon>
        <taxon>Myxococcales</taxon>
        <taxon>Cystobacterineae</taxon>
        <taxon>Archangiaceae</taxon>
        <taxon>Archangium</taxon>
    </lineage>
</organism>
<feature type="chain" id="PRO_5041897900" evidence="1">
    <location>
        <begin position="19"/>
        <end position="187"/>
    </location>
</feature>
<feature type="signal peptide" evidence="1">
    <location>
        <begin position="1"/>
        <end position="18"/>
    </location>
</feature>
<dbReference type="AlphaFoldDB" id="A0AAC8TF74"/>
<reference evidence="3 5" key="2">
    <citation type="submission" date="2018-08" db="EMBL/GenBank/DDBJ databases">
        <title>Genomic Encyclopedia of Archaeal and Bacterial Type Strains, Phase II (KMG-II): from individual species to whole genera.</title>
        <authorList>
            <person name="Goeker M."/>
        </authorList>
    </citation>
    <scope>NUCLEOTIDE SEQUENCE [LARGE SCALE GENOMIC DNA]</scope>
    <source>
        <strain evidence="3 5">DSM 2261</strain>
    </source>
</reference>
<evidence type="ECO:0000313" key="3">
    <source>
        <dbReference type="EMBL" id="REG22488.1"/>
    </source>
</evidence>
<name>A0AAC8TF74_9BACT</name>
<dbReference type="PANTHER" id="PTHR36573">
    <property type="entry name" value="INTERMEMBRANE PHOSPHOLIPID TRANSPORT SYSTEM BINDING PROTEIN MLAC"/>
    <property type="match status" value="1"/>
</dbReference>
<dbReference type="Pfam" id="PF05494">
    <property type="entry name" value="MlaC"/>
    <property type="match status" value="1"/>
</dbReference>
<dbReference type="Proteomes" id="UP000256345">
    <property type="component" value="Unassembled WGS sequence"/>
</dbReference>
<dbReference type="PANTHER" id="PTHR36573:SF1">
    <property type="entry name" value="INTERMEMBRANE PHOSPHOLIPID TRANSPORT SYSTEM BINDING PROTEIN MLAC"/>
    <property type="match status" value="1"/>
</dbReference>
<dbReference type="InterPro" id="IPR042245">
    <property type="entry name" value="Tgt2/MlaC_sf"/>
</dbReference>
<dbReference type="EMBL" id="QUMU01000019">
    <property type="protein sequence ID" value="REG22488.1"/>
    <property type="molecule type" value="Genomic_DNA"/>
</dbReference>
<proteinExistence type="predicted"/>
<protein>
    <submittedName>
        <fullName evidence="2">ABC-type transport system involved in resistance to organic solvents, auxiliary component</fullName>
    </submittedName>
    <submittedName>
        <fullName evidence="3">Phospholipid transport system substrate-binding protein</fullName>
    </submittedName>
</protein>
<evidence type="ECO:0000313" key="2">
    <source>
        <dbReference type="EMBL" id="AKJ03733.1"/>
    </source>
</evidence>
<accession>A0AAC8TF74</accession>
<dbReference type="KEGG" id="age:AA314_05359"/>
<dbReference type="Gene3D" id="3.10.450.710">
    <property type="entry name" value="Tgt2/MlaC"/>
    <property type="match status" value="1"/>
</dbReference>
<sequence>MFASLLAAVLLAAAPAPLEVVKSGNTEVQKIITSKGATAEQLSKTVDRFVDWGELSKRALGGPWDKLTPAQRKDFSETMQGLLRASYAQKAFSQGRALIQYGKESIQGNEATVDTKVIMSRDRLPVRYKLFRADDKSEWRIYDIVTDDISLLETYQGQFKKILADKGFDGLLATLKSKRAQLEKSLK</sequence>
<dbReference type="RefSeq" id="WP_047857716.1">
    <property type="nucleotide sequence ID" value="NZ_CP011509.1"/>
</dbReference>